<proteinExistence type="predicted"/>
<comment type="caution">
    <text evidence="3">The sequence shown here is derived from an EMBL/GenBank/DDBJ whole genome shotgun (WGS) entry which is preliminary data.</text>
</comment>
<dbReference type="AlphaFoldDB" id="A0ABC8J0K5"/>
<keyword evidence="4" id="KW-1185">Reference proteome</keyword>
<sequence length="71" mass="8046">MRDLQSPRLQLLFRTLFVISLATLLMIHAFALQSKSEAETAKDVQQHQDGPRHGDLSYDQRRSHVKGTGVT</sequence>
<evidence type="ECO:0000313" key="4">
    <source>
        <dbReference type="Proteomes" id="UP001642260"/>
    </source>
</evidence>
<keyword evidence="2" id="KW-0472">Membrane</keyword>
<dbReference type="Proteomes" id="UP001642260">
    <property type="component" value="Unassembled WGS sequence"/>
</dbReference>
<keyword evidence="2" id="KW-0812">Transmembrane</keyword>
<gene>
    <name evidence="3" type="ORF">ERUC_LOCUS2192</name>
</gene>
<keyword evidence="2" id="KW-1133">Transmembrane helix</keyword>
<feature type="transmembrane region" description="Helical" evidence="2">
    <location>
        <begin position="12"/>
        <end position="32"/>
    </location>
</feature>
<evidence type="ECO:0000256" key="1">
    <source>
        <dbReference type="SAM" id="MobiDB-lite"/>
    </source>
</evidence>
<organism evidence="3 4">
    <name type="scientific">Eruca vesicaria subsp. sativa</name>
    <name type="common">Garden rocket</name>
    <name type="synonym">Eruca sativa</name>
    <dbReference type="NCBI Taxonomy" id="29727"/>
    <lineage>
        <taxon>Eukaryota</taxon>
        <taxon>Viridiplantae</taxon>
        <taxon>Streptophyta</taxon>
        <taxon>Embryophyta</taxon>
        <taxon>Tracheophyta</taxon>
        <taxon>Spermatophyta</taxon>
        <taxon>Magnoliopsida</taxon>
        <taxon>eudicotyledons</taxon>
        <taxon>Gunneridae</taxon>
        <taxon>Pentapetalae</taxon>
        <taxon>rosids</taxon>
        <taxon>malvids</taxon>
        <taxon>Brassicales</taxon>
        <taxon>Brassicaceae</taxon>
        <taxon>Brassiceae</taxon>
        <taxon>Eruca</taxon>
    </lineage>
</organism>
<feature type="region of interest" description="Disordered" evidence="1">
    <location>
        <begin position="38"/>
        <end position="71"/>
    </location>
</feature>
<evidence type="ECO:0000256" key="2">
    <source>
        <dbReference type="SAM" id="Phobius"/>
    </source>
</evidence>
<protein>
    <submittedName>
        <fullName evidence="3">Uncharacterized protein</fullName>
    </submittedName>
</protein>
<evidence type="ECO:0000313" key="3">
    <source>
        <dbReference type="EMBL" id="CAH8297503.1"/>
    </source>
</evidence>
<dbReference type="EMBL" id="CAKOAT010051821">
    <property type="protein sequence ID" value="CAH8297503.1"/>
    <property type="molecule type" value="Genomic_DNA"/>
</dbReference>
<feature type="compositionally biased region" description="Basic and acidic residues" evidence="1">
    <location>
        <begin position="38"/>
        <end position="62"/>
    </location>
</feature>
<accession>A0ABC8J0K5</accession>
<name>A0ABC8J0K5_ERUVS</name>
<reference evidence="3 4" key="1">
    <citation type="submission" date="2022-03" db="EMBL/GenBank/DDBJ databases">
        <authorList>
            <person name="Macdonald S."/>
            <person name="Ahmed S."/>
            <person name="Newling K."/>
        </authorList>
    </citation>
    <scope>NUCLEOTIDE SEQUENCE [LARGE SCALE GENOMIC DNA]</scope>
</reference>